<keyword evidence="2" id="KW-0805">Transcription regulation</keyword>
<dbReference type="RefSeq" id="WP_345918714.1">
    <property type="nucleotide sequence ID" value="NZ_JBDIVE010000002.1"/>
</dbReference>
<dbReference type="Proteomes" id="UP001410394">
    <property type="component" value="Unassembled WGS sequence"/>
</dbReference>
<protein>
    <submittedName>
        <fullName evidence="6">LysR family transcriptional regulator</fullName>
    </submittedName>
</protein>
<dbReference type="PANTHER" id="PTHR30126:SF77">
    <property type="entry name" value="TRANSCRIPTIONAL REGULATORY PROTEIN"/>
    <property type="match status" value="1"/>
</dbReference>
<dbReference type="PROSITE" id="PS50931">
    <property type="entry name" value="HTH_LYSR"/>
    <property type="match status" value="1"/>
</dbReference>
<dbReference type="InterPro" id="IPR005119">
    <property type="entry name" value="LysR_subst-bd"/>
</dbReference>
<dbReference type="Pfam" id="PF03466">
    <property type="entry name" value="LysR_substrate"/>
    <property type="match status" value="1"/>
</dbReference>
<evidence type="ECO:0000313" key="7">
    <source>
        <dbReference type="Proteomes" id="UP001410394"/>
    </source>
</evidence>
<dbReference type="CDD" id="cd05466">
    <property type="entry name" value="PBP2_LTTR_substrate"/>
    <property type="match status" value="1"/>
</dbReference>
<dbReference type="InterPro" id="IPR036388">
    <property type="entry name" value="WH-like_DNA-bd_sf"/>
</dbReference>
<dbReference type="EMBL" id="JBDIVE010000002">
    <property type="protein sequence ID" value="MEN3067951.1"/>
    <property type="molecule type" value="Genomic_DNA"/>
</dbReference>
<name>A0ABU9YW87_9RHOO</name>
<comment type="caution">
    <text evidence="6">The sequence shown here is derived from an EMBL/GenBank/DDBJ whole genome shotgun (WGS) entry which is preliminary data.</text>
</comment>
<keyword evidence="4" id="KW-0804">Transcription</keyword>
<feature type="domain" description="HTH lysR-type" evidence="5">
    <location>
        <begin position="1"/>
        <end position="58"/>
    </location>
</feature>
<dbReference type="InterPro" id="IPR036390">
    <property type="entry name" value="WH_DNA-bd_sf"/>
</dbReference>
<evidence type="ECO:0000256" key="1">
    <source>
        <dbReference type="ARBA" id="ARBA00009437"/>
    </source>
</evidence>
<proteinExistence type="inferred from homology"/>
<evidence type="ECO:0000259" key="5">
    <source>
        <dbReference type="PROSITE" id="PS50931"/>
    </source>
</evidence>
<dbReference type="SUPFAM" id="SSF46785">
    <property type="entry name" value="Winged helix' DNA-binding domain"/>
    <property type="match status" value="1"/>
</dbReference>
<evidence type="ECO:0000256" key="3">
    <source>
        <dbReference type="ARBA" id="ARBA00023125"/>
    </source>
</evidence>
<dbReference type="InterPro" id="IPR000847">
    <property type="entry name" value="LysR_HTH_N"/>
</dbReference>
<gene>
    <name evidence="6" type="ORF">ABDB84_05620</name>
</gene>
<dbReference type="Gene3D" id="1.10.10.10">
    <property type="entry name" value="Winged helix-like DNA-binding domain superfamily/Winged helix DNA-binding domain"/>
    <property type="match status" value="1"/>
</dbReference>
<dbReference type="PANTHER" id="PTHR30126">
    <property type="entry name" value="HTH-TYPE TRANSCRIPTIONAL REGULATOR"/>
    <property type="match status" value="1"/>
</dbReference>
<evidence type="ECO:0000256" key="2">
    <source>
        <dbReference type="ARBA" id="ARBA00023015"/>
    </source>
</evidence>
<accession>A0ABU9YW87</accession>
<evidence type="ECO:0000313" key="6">
    <source>
        <dbReference type="EMBL" id="MEN3067951.1"/>
    </source>
</evidence>
<dbReference type="SUPFAM" id="SSF53850">
    <property type="entry name" value="Periplasmic binding protein-like II"/>
    <property type="match status" value="1"/>
</dbReference>
<reference evidence="6 7" key="1">
    <citation type="journal article" date="2018" name="Int. J. Syst. Evol. Microbiol.">
        <title>Uliginosibacterium sediminicola sp. nov., isolated from freshwater sediment.</title>
        <authorList>
            <person name="Hwang W.M."/>
            <person name="Kim S.M."/>
            <person name="Kang K."/>
            <person name="Ahn T.Y."/>
        </authorList>
    </citation>
    <scope>NUCLEOTIDE SEQUENCE [LARGE SCALE GENOMIC DNA]</scope>
    <source>
        <strain evidence="6 7">M1-21</strain>
    </source>
</reference>
<dbReference type="Pfam" id="PF00126">
    <property type="entry name" value="HTH_1"/>
    <property type="match status" value="1"/>
</dbReference>
<dbReference type="PRINTS" id="PR00039">
    <property type="entry name" value="HTHLYSR"/>
</dbReference>
<organism evidence="6 7">
    <name type="scientific">Uliginosibacterium sediminicola</name>
    <dbReference type="NCBI Taxonomy" id="2024550"/>
    <lineage>
        <taxon>Bacteria</taxon>
        <taxon>Pseudomonadati</taxon>
        <taxon>Pseudomonadota</taxon>
        <taxon>Betaproteobacteria</taxon>
        <taxon>Rhodocyclales</taxon>
        <taxon>Zoogloeaceae</taxon>
        <taxon>Uliginosibacterium</taxon>
    </lineage>
</organism>
<keyword evidence="7" id="KW-1185">Reference proteome</keyword>
<sequence>MNLRFVEAFHWAVSLNSVTRAAQKLHITQSALSARIAALEDELGTVLVDRRDKQFRLTVAGQRFHALAVRLLDMQRLIKEEMGRNASGPVVLRIGAIESVVHSWLPGWIQQMRQTHPDFALELTVETSPVLIDQVRRGAQDLVFAAIAASDASLRTRHMRPMPMVFVGHTERHVEPCYSLQELASCELLTFQRGSQPHQALLELFQREQLPSPRIHAISSISAMVQLVEGGLGVATLPEAAVQQLSRHSPLRVLRTTVQLAPLPIYASYREDPTSNLTDSVFSSALAYLKENALEAEQPDTPEAA</sequence>
<comment type="similarity">
    <text evidence="1">Belongs to the LysR transcriptional regulatory family.</text>
</comment>
<dbReference type="Gene3D" id="3.40.190.10">
    <property type="entry name" value="Periplasmic binding protein-like II"/>
    <property type="match status" value="2"/>
</dbReference>
<keyword evidence="3" id="KW-0238">DNA-binding</keyword>
<evidence type="ECO:0000256" key="4">
    <source>
        <dbReference type="ARBA" id="ARBA00023163"/>
    </source>
</evidence>